<sequence length="75" mass="9196">MHITLHKRETGQTWPLPRYGQGELDPLSVDQEQRRFMLQRFQEEFPGDFGHIHYYLNMRRSRNEQAFWFVVAVSW</sequence>
<name>D5AA43_PICSI</name>
<protein>
    <submittedName>
        <fullName evidence="1">Uncharacterized protein</fullName>
    </submittedName>
</protein>
<organism evidence="1">
    <name type="scientific">Picea sitchensis</name>
    <name type="common">Sitka spruce</name>
    <name type="synonym">Pinus sitchensis</name>
    <dbReference type="NCBI Taxonomy" id="3332"/>
    <lineage>
        <taxon>Eukaryota</taxon>
        <taxon>Viridiplantae</taxon>
        <taxon>Streptophyta</taxon>
        <taxon>Embryophyta</taxon>
        <taxon>Tracheophyta</taxon>
        <taxon>Spermatophyta</taxon>
        <taxon>Pinopsida</taxon>
        <taxon>Pinidae</taxon>
        <taxon>Conifers I</taxon>
        <taxon>Pinales</taxon>
        <taxon>Pinaceae</taxon>
        <taxon>Picea</taxon>
    </lineage>
</organism>
<proteinExistence type="evidence at transcript level"/>
<reference evidence="1" key="1">
    <citation type="submission" date="2010-04" db="EMBL/GenBank/DDBJ databases">
        <authorList>
            <person name="Reid K.E."/>
            <person name="Liao N."/>
            <person name="Chan S."/>
            <person name="Docking R."/>
            <person name="Taylor G."/>
            <person name="Moore R."/>
            <person name="Mayo M."/>
            <person name="Munro S."/>
            <person name="King J."/>
            <person name="Yanchuk A."/>
            <person name="Holt R."/>
            <person name="Jones S."/>
            <person name="Marra M."/>
            <person name="Ritland C.E."/>
            <person name="Ritland K."/>
            <person name="Bohlmann J."/>
        </authorList>
    </citation>
    <scope>NUCLEOTIDE SEQUENCE</scope>
    <source>
        <tissue evidence="1">Bud</tissue>
    </source>
</reference>
<accession>D5AA43</accession>
<evidence type="ECO:0000313" key="1">
    <source>
        <dbReference type="EMBL" id="ADE76412.1"/>
    </source>
</evidence>
<dbReference type="EMBL" id="BT123071">
    <property type="protein sequence ID" value="ADE76412.1"/>
    <property type="molecule type" value="mRNA"/>
</dbReference>
<dbReference type="AlphaFoldDB" id="D5AA43"/>